<keyword evidence="1" id="KW-0812">Transmembrane</keyword>
<gene>
    <name evidence="2" type="ORF">QR46_4808</name>
</gene>
<feature type="transmembrane region" description="Helical" evidence="1">
    <location>
        <begin position="53"/>
        <end position="72"/>
    </location>
</feature>
<name>A0A132NMH8_GIAIN</name>
<reference evidence="2 3" key="1">
    <citation type="journal article" date="2015" name="Mol. Biochem. Parasitol.">
        <title>Identification of polymorphic genes for use in assemblage B genotyping assays through comparative genomics of multiple assemblage B Giardia duodenalis isolates.</title>
        <authorList>
            <person name="Wielinga C."/>
            <person name="Thompson R.C."/>
            <person name="Monis P."/>
            <person name="Ryan U."/>
        </authorList>
    </citation>
    <scope>NUCLEOTIDE SEQUENCE [LARGE SCALE GENOMIC DNA]</scope>
    <source>
        <strain evidence="2 3">BAH15c1</strain>
    </source>
</reference>
<evidence type="ECO:0000256" key="1">
    <source>
        <dbReference type="SAM" id="Phobius"/>
    </source>
</evidence>
<protein>
    <submittedName>
        <fullName evidence="2">Uncharacterized protein</fullName>
    </submittedName>
</protein>
<dbReference type="AlphaFoldDB" id="A0A132NMH8"/>
<dbReference type="VEuPathDB" id="GiardiaDB:QR46_4808"/>
<organism evidence="2 3">
    <name type="scientific">Giardia duodenalis assemblage B</name>
    <dbReference type="NCBI Taxonomy" id="1394984"/>
    <lineage>
        <taxon>Eukaryota</taxon>
        <taxon>Metamonada</taxon>
        <taxon>Diplomonadida</taxon>
        <taxon>Hexamitidae</taxon>
        <taxon>Giardiinae</taxon>
        <taxon>Giardia</taxon>
    </lineage>
</organism>
<keyword evidence="1" id="KW-0472">Membrane</keyword>
<accession>A0A132NMH8</accession>
<evidence type="ECO:0000313" key="2">
    <source>
        <dbReference type="EMBL" id="KWX11238.1"/>
    </source>
</evidence>
<proteinExistence type="predicted"/>
<dbReference type="Proteomes" id="UP000070089">
    <property type="component" value="Unassembled WGS sequence"/>
</dbReference>
<sequence length="73" mass="7549">MALGTAESEEENPLLPASAAALGLSNQSWIGSSTASCVFSVHSPGHAAFDMLALLYASLWSFLPALVSITILL</sequence>
<dbReference type="EMBL" id="JXTI01000233">
    <property type="protein sequence ID" value="KWX11238.1"/>
    <property type="molecule type" value="Genomic_DNA"/>
</dbReference>
<keyword evidence="1" id="KW-1133">Transmembrane helix</keyword>
<comment type="caution">
    <text evidence="2">The sequence shown here is derived from an EMBL/GenBank/DDBJ whole genome shotgun (WGS) entry which is preliminary data.</text>
</comment>
<evidence type="ECO:0000313" key="3">
    <source>
        <dbReference type="Proteomes" id="UP000070089"/>
    </source>
</evidence>